<keyword evidence="2" id="KW-1185">Reference proteome</keyword>
<dbReference type="InParanoid" id="Q7NGS8"/>
<dbReference type="AlphaFoldDB" id="Q7NGS8"/>
<dbReference type="OrthoDB" id="466450at2"/>
<dbReference type="EMBL" id="BA000045">
    <property type="protein sequence ID" value="BAC90751.1"/>
    <property type="molecule type" value="Genomic_DNA"/>
</dbReference>
<evidence type="ECO:0000313" key="1">
    <source>
        <dbReference type="EMBL" id="BAC90751.1"/>
    </source>
</evidence>
<sequence length="115" mass="12120">MFLVARYRTMAGRSGNGPPLGNTGKVLSSAHPTQPMRFAITSNAGQVLATGSLFIEPDPGGQWRLCFRTDLGNIIEGGMVGEDGDLAAPGRLLLEKLVSRWGVGSVTLNSGTYRG</sequence>
<reference evidence="1 2" key="1">
    <citation type="journal article" date="2003" name="DNA Res.">
        <title>Complete genome structure of Gloeobacter violaceus PCC 7421, a cyanobacterium that lacks thylakoids.</title>
        <authorList>
            <person name="Nakamura Y."/>
            <person name="Kaneko T."/>
            <person name="Sato S."/>
            <person name="Mimuro M."/>
            <person name="Miyashita H."/>
            <person name="Tsuchiya T."/>
            <person name="Sasamoto S."/>
            <person name="Watanabe A."/>
            <person name="Kawashima K."/>
            <person name="Kishida Y."/>
            <person name="Kiyokawa C."/>
            <person name="Kohara M."/>
            <person name="Matsumoto M."/>
            <person name="Matsuno A."/>
            <person name="Nakazaki N."/>
            <person name="Shimpo S."/>
            <person name="Takeuchi C."/>
            <person name="Yamada M."/>
            <person name="Tabata S."/>
        </authorList>
    </citation>
    <scope>NUCLEOTIDE SEQUENCE [LARGE SCALE GENOMIC DNA]</scope>
    <source>
        <strain evidence="2">ATCC 29082 / PCC 7421</strain>
    </source>
</reference>
<dbReference type="HOGENOM" id="CLU_2105500_0_0_3"/>
<name>Q7NGS8_GLOVI</name>
<gene>
    <name evidence="1" type="ordered locus">gll2810</name>
</gene>
<dbReference type="EnsemblBacteria" id="BAC90751">
    <property type="protein sequence ID" value="BAC90751"/>
    <property type="gene ID" value="BAC90751"/>
</dbReference>
<dbReference type="Proteomes" id="UP000000557">
    <property type="component" value="Chromosome"/>
</dbReference>
<proteinExistence type="predicted"/>
<evidence type="ECO:0000313" key="2">
    <source>
        <dbReference type="Proteomes" id="UP000000557"/>
    </source>
</evidence>
<dbReference type="eggNOG" id="ENOG50333MY">
    <property type="taxonomic scope" value="Bacteria"/>
</dbReference>
<accession>Q7NGS8</accession>
<reference evidence="1 2" key="2">
    <citation type="journal article" date="2003" name="DNA Res.">
        <title>Complete genome structure of Gloeobacter violaceus PCC 7421, a cyanobacterium that lacks thylakoids (supplement).</title>
        <authorList>
            <person name="Nakamura Y."/>
            <person name="Kaneko T."/>
            <person name="Sato S."/>
            <person name="Mimuro M."/>
            <person name="Miyashita H."/>
            <person name="Tsuchiya T."/>
            <person name="Sasamoto S."/>
            <person name="Watanabe A."/>
            <person name="Kawashima K."/>
            <person name="Kishida Y."/>
            <person name="Kiyokawa C."/>
            <person name="Kohara M."/>
            <person name="Matsumoto M."/>
            <person name="Matsuno A."/>
            <person name="Nakazaki N."/>
            <person name="Shimpo S."/>
            <person name="Takeuchi C."/>
            <person name="Yamada M."/>
            <person name="Tabata S."/>
        </authorList>
    </citation>
    <scope>NUCLEOTIDE SEQUENCE [LARGE SCALE GENOMIC DNA]</scope>
    <source>
        <strain evidence="2">ATCC 29082 / PCC 7421</strain>
    </source>
</reference>
<protein>
    <submittedName>
        <fullName evidence="1">Gll2810 protein</fullName>
    </submittedName>
</protein>
<dbReference type="KEGG" id="gvi:gll2810"/>
<organism evidence="1 2">
    <name type="scientific">Gloeobacter violaceus (strain ATCC 29082 / PCC 7421)</name>
    <dbReference type="NCBI Taxonomy" id="251221"/>
    <lineage>
        <taxon>Bacteria</taxon>
        <taxon>Bacillati</taxon>
        <taxon>Cyanobacteriota</taxon>
        <taxon>Cyanophyceae</taxon>
        <taxon>Gloeobacterales</taxon>
        <taxon>Gloeobacteraceae</taxon>
        <taxon>Gloeobacter</taxon>
    </lineage>
</organism>